<sequence length="55" mass="5979">EGSASLDLYGRLAQADPRSIHNHHAASAWDPEPVRSEHFGSRLAAYPEPASCHVL</sequence>
<organism evidence="1">
    <name type="scientific">uncultured Thermomicrobiales bacterium</name>
    <dbReference type="NCBI Taxonomy" id="1645740"/>
    <lineage>
        <taxon>Bacteria</taxon>
        <taxon>Pseudomonadati</taxon>
        <taxon>Thermomicrobiota</taxon>
        <taxon>Thermomicrobia</taxon>
        <taxon>Thermomicrobiales</taxon>
        <taxon>environmental samples</taxon>
    </lineage>
</organism>
<dbReference type="EMBL" id="CADCWI010000044">
    <property type="protein sequence ID" value="CAA9549029.1"/>
    <property type="molecule type" value="Genomic_DNA"/>
</dbReference>
<dbReference type="AlphaFoldDB" id="A0A6J4UJC0"/>
<evidence type="ECO:0000313" key="1">
    <source>
        <dbReference type="EMBL" id="CAA9549029.1"/>
    </source>
</evidence>
<proteinExistence type="predicted"/>
<feature type="non-terminal residue" evidence="1">
    <location>
        <position position="55"/>
    </location>
</feature>
<name>A0A6J4UJC0_9BACT</name>
<protein>
    <submittedName>
        <fullName evidence="1">Uncharacterized protein</fullName>
    </submittedName>
</protein>
<feature type="non-terminal residue" evidence="1">
    <location>
        <position position="1"/>
    </location>
</feature>
<gene>
    <name evidence="1" type="ORF">AVDCRST_MAG43-898</name>
</gene>
<reference evidence="1" key="1">
    <citation type="submission" date="2020-02" db="EMBL/GenBank/DDBJ databases">
        <authorList>
            <person name="Meier V. D."/>
        </authorList>
    </citation>
    <scope>NUCLEOTIDE SEQUENCE</scope>
    <source>
        <strain evidence="1">AVDCRST_MAG43</strain>
    </source>
</reference>
<accession>A0A6J4UJC0</accession>